<feature type="transmembrane region" description="Helical" evidence="9">
    <location>
        <begin position="169"/>
        <end position="197"/>
    </location>
</feature>
<evidence type="ECO:0000256" key="3">
    <source>
        <dbReference type="ARBA" id="ARBA00022448"/>
    </source>
</evidence>
<keyword evidence="3" id="KW-0813">Transport</keyword>
<comment type="caution">
    <text evidence="10">The sequence shown here is derived from an EMBL/GenBank/DDBJ whole genome shotgun (WGS) entry which is preliminary data.</text>
</comment>
<dbReference type="Proteomes" id="UP001642482">
    <property type="component" value="Unassembled WGS sequence"/>
</dbReference>
<reference evidence="10 11" key="1">
    <citation type="submission" date="2024-01" db="EMBL/GenBank/DDBJ databases">
        <authorList>
            <person name="Allen C."/>
            <person name="Tagirdzhanova G."/>
        </authorList>
    </citation>
    <scope>NUCLEOTIDE SEQUENCE [LARGE SCALE GENOMIC DNA]</scope>
</reference>
<evidence type="ECO:0000256" key="5">
    <source>
        <dbReference type="ARBA" id="ARBA00022856"/>
    </source>
</evidence>
<dbReference type="EMBL" id="CAWUHD010000081">
    <property type="protein sequence ID" value="CAK7228688.1"/>
    <property type="molecule type" value="Genomic_DNA"/>
</dbReference>
<dbReference type="Pfam" id="PF03169">
    <property type="entry name" value="OPT"/>
    <property type="match status" value="1"/>
</dbReference>
<evidence type="ECO:0000256" key="4">
    <source>
        <dbReference type="ARBA" id="ARBA00022692"/>
    </source>
</evidence>
<sequence>MGGLGIKSWYNSELSLHKLPTLDKTLEDFGIFPKEENPQEIVGAVVSSGPAKADDDTIALKRRCTSTTTPSGSGRPAVFSAAINASYLLMTNPGITVSVVHVVLWHYKSVRAAFNIDWRALAKPNCAAIRTRLYPQTWLRMESFASNVPIDNDLHYFKMLAYAKALASWHLGIIVVSTLVALGCTYCPLDAALALSLASNLKLQQYSKLSPRCTSSMTLAGTLLGAVINYALMNAITTSQPDIILGIQGTNIWSGQVIHSFNLHAIAFGALSQFLFSVGRTYGWILLALPLGFVLPIPFCLLLRRFPRAGFNTVFTPVISWYLG</sequence>
<feature type="transmembrane region" description="Helical" evidence="9">
    <location>
        <begin position="217"/>
        <end position="236"/>
    </location>
</feature>
<keyword evidence="6" id="KW-0653">Protein transport</keyword>
<evidence type="ECO:0000256" key="7">
    <source>
        <dbReference type="ARBA" id="ARBA00022989"/>
    </source>
</evidence>
<keyword evidence="4 9" id="KW-0812">Transmembrane</keyword>
<feature type="transmembrane region" description="Helical" evidence="9">
    <location>
        <begin position="257"/>
        <end position="276"/>
    </location>
</feature>
<evidence type="ECO:0000313" key="11">
    <source>
        <dbReference type="Proteomes" id="UP001642482"/>
    </source>
</evidence>
<dbReference type="PANTHER" id="PTHR22601">
    <property type="entry name" value="ISP4 LIKE PROTEIN"/>
    <property type="match status" value="1"/>
</dbReference>
<comment type="similarity">
    <text evidence="2">Belongs to the oligopeptide OPT transporter family.</text>
</comment>
<gene>
    <name evidence="10" type="ORF">SEUCBS140593_006996</name>
</gene>
<protein>
    <submittedName>
        <fullName evidence="10">Uncharacterized protein</fullName>
    </submittedName>
</protein>
<comment type="subcellular location">
    <subcellularLocation>
        <location evidence="1">Membrane</location>
        <topology evidence="1">Multi-pass membrane protein</topology>
    </subcellularLocation>
</comment>
<dbReference type="InterPro" id="IPR004813">
    <property type="entry name" value="OPT"/>
</dbReference>
<evidence type="ECO:0000256" key="6">
    <source>
        <dbReference type="ARBA" id="ARBA00022927"/>
    </source>
</evidence>
<dbReference type="InterPro" id="IPR004648">
    <property type="entry name" value="Oligpept_transpt"/>
</dbReference>
<evidence type="ECO:0000256" key="9">
    <source>
        <dbReference type="SAM" id="Phobius"/>
    </source>
</evidence>
<accession>A0ABP0C9J3</accession>
<evidence type="ECO:0000256" key="2">
    <source>
        <dbReference type="ARBA" id="ARBA00008807"/>
    </source>
</evidence>
<organism evidence="10 11">
    <name type="scientific">Sporothrix eucalyptigena</name>
    <dbReference type="NCBI Taxonomy" id="1812306"/>
    <lineage>
        <taxon>Eukaryota</taxon>
        <taxon>Fungi</taxon>
        <taxon>Dikarya</taxon>
        <taxon>Ascomycota</taxon>
        <taxon>Pezizomycotina</taxon>
        <taxon>Sordariomycetes</taxon>
        <taxon>Sordariomycetidae</taxon>
        <taxon>Ophiostomatales</taxon>
        <taxon>Ophiostomataceae</taxon>
        <taxon>Sporothrix</taxon>
    </lineage>
</organism>
<proteinExistence type="inferred from homology"/>
<evidence type="ECO:0000256" key="8">
    <source>
        <dbReference type="ARBA" id="ARBA00023136"/>
    </source>
</evidence>
<feature type="transmembrane region" description="Helical" evidence="9">
    <location>
        <begin position="282"/>
        <end position="303"/>
    </location>
</feature>
<keyword evidence="11" id="KW-1185">Reference proteome</keyword>
<keyword evidence="7 9" id="KW-1133">Transmembrane helix</keyword>
<name>A0ABP0C9J3_9PEZI</name>
<keyword evidence="8 9" id="KW-0472">Membrane</keyword>
<keyword evidence="5" id="KW-0571">Peptide transport</keyword>
<evidence type="ECO:0000313" key="10">
    <source>
        <dbReference type="EMBL" id="CAK7228688.1"/>
    </source>
</evidence>
<evidence type="ECO:0000256" key="1">
    <source>
        <dbReference type="ARBA" id="ARBA00004141"/>
    </source>
</evidence>